<accession>A0A6L5GG79</accession>
<evidence type="ECO:0000313" key="4">
    <source>
        <dbReference type="Proteomes" id="UP000477750"/>
    </source>
</evidence>
<organism evidence="3 4">
    <name type="scientific">Glycomyces albidus</name>
    <dbReference type="NCBI Taxonomy" id="2656774"/>
    <lineage>
        <taxon>Bacteria</taxon>
        <taxon>Bacillati</taxon>
        <taxon>Actinomycetota</taxon>
        <taxon>Actinomycetes</taxon>
        <taxon>Glycomycetales</taxon>
        <taxon>Glycomycetaceae</taxon>
        <taxon>Glycomyces</taxon>
    </lineage>
</organism>
<evidence type="ECO:0000256" key="1">
    <source>
        <dbReference type="SAM" id="MobiDB-lite"/>
    </source>
</evidence>
<comment type="caution">
    <text evidence="3">The sequence shown here is derived from an EMBL/GenBank/DDBJ whole genome shotgun (WGS) entry which is preliminary data.</text>
</comment>
<evidence type="ECO:0000313" key="3">
    <source>
        <dbReference type="EMBL" id="MQM28680.1"/>
    </source>
</evidence>
<reference evidence="3 4" key="1">
    <citation type="submission" date="2019-10" db="EMBL/GenBank/DDBJ databases">
        <title>Glycomyces albidus sp. nov., a novel actinomycete isolated from rhizosphere soil of wheat (Triticum aestivum L.).</title>
        <authorList>
            <person name="Qian L."/>
        </authorList>
    </citation>
    <scope>NUCLEOTIDE SEQUENCE [LARGE SCALE GENOMIC DNA]</scope>
    <source>
        <strain evidence="3 4">NEAU-7082</strain>
    </source>
</reference>
<name>A0A6L5GG79_9ACTN</name>
<proteinExistence type="predicted"/>
<dbReference type="AlphaFoldDB" id="A0A6L5GG79"/>
<evidence type="ECO:0000256" key="2">
    <source>
        <dbReference type="SAM" id="SignalP"/>
    </source>
</evidence>
<gene>
    <name evidence="3" type="ORF">GFD30_24420</name>
</gene>
<protein>
    <recommendedName>
        <fullName evidence="5">DUF3558 domain-containing protein</fullName>
    </recommendedName>
</protein>
<feature type="signal peptide" evidence="2">
    <location>
        <begin position="1"/>
        <end position="20"/>
    </location>
</feature>
<keyword evidence="4" id="KW-1185">Reference proteome</keyword>
<dbReference type="PROSITE" id="PS51257">
    <property type="entry name" value="PROKAR_LIPOPROTEIN"/>
    <property type="match status" value="1"/>
</dbReference>
<evidence type="ECO:0008006" key="5">
    <source>
        <dbReference type="Google" id="ProtNLM"/>
    </source>
</evidence>
<dbReference type="RefSeq" id="WP_153027765.1">
    <property type="nucleotide sequence ID" value="NZ_WIAO01000052.1"/>
</dbReference>
<feature type="region of interest" description="Disordered" evidence="1">
    <location>
        <begin position="24"/>
        <end position="44"/>
    </location>
</feature>
<feature type="chain" id="PRO_5039663957" description="DUF3558 domain-containing protein" evidence="2">
    <location>
        <begin position="21"/>
        <end position="204"/>
    </location>
</feature>
<dbReference type="EMBL" id="WIAO01000052">
    <property type="protein sequence ID" value="MQM28680.1"/>
    <property type="molecule type" value="Genomic_DNA"/>
</dbReference>
<keyword evidence="2" id="KW-0732">Signal</keyword>
<sequence>MKRLLIAVPAALLLILGACSDETGPGAEPADTAANEPSSAPEDTAPVELDLADAAGACPYIDSALLNSTTGEDFRFASGGPGETEGEEGAPAQLTCAVQTGEAAYPDLTLFIIGTDATVEVYEDELADGTEAVDGLGEAAYWIVHTEDTGAGPALEMGWYDGGTIFEMRYTTPAGTDPAVVEGLVAGFTELAVGIAAAHAEAAG</sequence>
<dbReference type="Proteomes" id="UP000477750">
    <property type="component" value="Unassembled WGS sequence"/>
</dbReference>